<evidence type="ECO:0000313" key="2">
    <source>
        <dbReference type="Proteomes" id="UP000509402"/>
    </source>
</evidence>
<reference evidence="1 2" key="1">
    <citation type="submission" date="2020-05" db="EMBL/GenBank/DDBJ databases">
        <authorList>
            <person name="Guo X."/>
        </authorList>
    </citation>
    <scope>NUCLEOTIDE SEQUENCE [LARGE SCALE GENOMIC DNA]</scope>
</reference>
<dbReference type="GeneID" id="56239408"/>
<proteinExistence type="predicted"/>
<dbReference type="EMBL" id="MT459794">
    <property type="protein sequence ID" value="QKN88727.1"/>
    <property type="molecule type" value="Genomic_DNA"/>
</dbReference>
<dbReference type="KEGG" id="vg:56239408"/>
<dbReference type="Proteomes" id="UP000509402">
    <property type="component" value="Segment"/>
</dbReference>
<evidence type="ECO:0000313" key="1">
    <source>
        <dbReference type="EMBL" id="QKN88727.1"/>
    </source>
</evidence>
<sequence>MIDIIVKEDKRLITVQTQEGDEVFYTLSFSDNDKLLKRSSARLRNNIYAIGVANIRWMLVDVDNMILSEYMHHVDILKEVDRKMRQLGYIVISEWQHANKKGTRR</sequence>
<organism evidence="1 2">
    <name type="scientific">Bacillus phage Gxv1</name>
    <dbReference type="NCBI Taxonomy" id="2736266"/>
    <lineage>
        <taxon>Viruses</taxon>
        <taxon>Duplodnaviria</taxon>
        <taxon>Heunggongvirae</taxon>
        <taxon>Uroviricota</taxon>
        <taxon>Caudoviricetes</taxon>
        <taxon>Salasmaviridae</taxon>
        <taxon>Picovirinae</taxon>
        <taxon>Salasvirus</taxon>
        <taxon>Salasvirus Gxv1</taxon>
    </lineage>
</organism>
<name>A0A6M9Z9T6_9CAUD</name>
<protein>
    <submittedName>
        <fullName evidence="1">Uncharacterized protein</fullName>
    </submittedName>
</protein>
<accession>A0A6M9Z9T6</accession>
<dbReference type="RefSeq" id="YP_009910687.1">
    <property type="nucleotide sequence ID" value="NC_049974.1"/>
</dbReference>
<keyword evidence="2" id="KW-1185">Reference proteome</keyword>